<comment type="caution">
    <text evidence="1">The sequence shown here is derived from an EMBL/GenBank/DDBJ whole genome shotgun (WGS) entry which is preliminary data.</text>
</comment>
<protein>
    <submittedName>
        <fullName evidence="1">Uncharacterized protein YndB with AHSA1/START domain</fullName>
    </submittedName>
</protein>
<name>A0A923E265_9ACTO</name>
<dbReference type="Proteomes" id="UP000617426">
    <property type="component" value="Unassembled WGS sequence"/>
</dbReference>
<dbReference type="EMBL" id="JACHMK010000001">
    <property type="protein sequence ID" value="MBB6333482.1"/>
    <property type="molecule type" value="Genomic_DNA"/>
</dbReference>
<sequence>MTAERLVFRDADAEAIRTGLDSLAATLREEHEAMRMSVGRRVSGWSARSASRESQMDFDARLAQRADQFASALEAAAEAMGSLHDDAYRIEVANVAIMD</sequence>
<reference evidence="1" key="1">
    <citation type="submission" date="2020-08" db="EMBL/GenBank/DDBJ databases">
        <title>Sequencing the genomes of 1000 actinobacteria strains.</title>
        <authorList>
            <person name="Klenk H.-P."/>
        </authorList>
    </citation>
    <scope>NUCLEOTIDE SEQUENCE</scope>
    <source>
        <strain evidence="1">DSM 10695</strain>
    </source>
</reference>
<organism evidence="1 2">
    <name type="scientific">Schaalia hyovaginalis</name>
    <dbReference type="NCBI Taxonomy" id="29316"/>
    <lineage>
        <taxon>Bacteria</taxon>
        <taxon>Bacillati</taxon>
        <taxon>Actinomycetota</taxon>
        <taxon>Actinomycetes</taxon>
        <taxon>Actinomycetales</taxon>
        <taxon>Actinomycetaceae</taxon>
        <taxon>Schaalia</taxon>
    </lineage>
</organism>
<gene>
    <name evidence="1" type="ORF">HD592_000047</name>
</gene>
<dbReference type="RefSeq" id="WP_184451200.1">
    <property type="nucleotide sequence ID" value="NZ_JACHMK010000001.1"/>
</dbReference>
<evidence type="ECO:0000313" key="2">
    <source>
        <dbReference type="Proteomes" id="UP000617426"/>
    </source>
</evidence>
<evidence type="ECO:0000313" key="1">
    <source>
        <dbReference type="EMBL" id="MBB6333482.1"/>
    </source>
</evidence>
<dbReference type="AlphaFoldDB" id="A0A923E265"/>
<accession>A0A923E265</accession>
<keyword evidence="2" id="KW-1185">Reference proteome</keyword>
<proteinExistence type="predicted"/>